<proteinExistence type="inferred from homology"/>
<comment type="subunit">
    <text evidence="2">Homotrimer.</text>
</comment>
<comment type="caution">
    <text evidence="4">The sequence shown here is derived from an EMBL/GenBank/DDBJ whole genome shotgun (WGS) entry which is preliminary data.</text>
</comment>
<dbReference type="InterPro" id="IPR011322">
    <property type="entry name" value="N-reg_PII-like_a/b"/>
</dbReference>
<dbReference type="PANTHER" id="PTHR23419:SF2">
    <property type="entry name" value="CUTA DIVALENT CATION TOLERANCE HOMOLOG-LIKE"/>
    <property type="match status" value="1"/>
</dbReference>
<comment type="similarity">
    <text evidence="1">Belongs to the CutA family.</text>
</comment>
<dbReference type="FunFam" id="3.30.70.120:FF:000011">
    <property type="entry name" value="CutA divalent cation tolerance homolog-like"/>
    <property type="match status" value="1"/>
</dbReference>
<dbReference type="GO" id="GO:0005507">
    <property type="term" value="F:copper ion binding"/>
    <property type="evidence" value="ECO:0007669"/>
    <property type="project" value="TreeGrafter"/>
</dbReference>
<gene>
    <name evidence="4" type="ORF">J4Q44_G00238510</name>
</gene>
<protein>
    <recommendedName>
        <fullName evidence="6">Protein CutA homolog</fullName>
    </recommendedName>
</protein>
<keyword evidence="3" id="KW-0812">Transmembrane</keyword>
<feature type="transmembrane region" description="Helical" evidence="3">
    <location>
        <begin position="57"/>
        <end position="79"/>
    </location>
</feature>
<dbReference type="InterPro" id="IPR015867">
    <property type="entry name" value="N-reg_PII/ATP_PRibTrfase_C"/>
</dbReference>
<evidence type="ECO:0000256" key="3">
    <source>
        <dbReference type="SAM" id="Phobius"/>
    </source>
</evidence>
<dbReference type="PANTHER" id="PTHR23419">
    <property type="entry name" value="DIVALENT CATION TOLERANCE CUTA-RELATED"/>
    <property type="match status" value="1"/>
</dbReference>
<accession>A0AAN8LP35</accession>
<dbReference type="Gene3D" id="3.30.70.120">
    <property type="match status" value="1"/>
</dbReference>
<keyword evidence="3" id="KW-0472">Membrane</keyword>
<dbReference type="Pfam" id="PF03091">
    <property type="entry name" value="CutA1"/>
    <property type="match status" value="1"/>
</dbReference>
<dbReference type="GO" id="GO:0010038">
    <property type="term" value="P:response to metal ion"/>
    <property type="evidence" value="ECO:0007669"/>
    <property type="project" value="InterPro"/>
</dbReference>
<dbReference type="EMBL" id="JAGTTL010000022">
    <property type="protein sequence ID" value="KAK6305071.1"/>
    <property type="molecule type" value="Genomic_DNA"/>
</dbReference>
<dbReference type="SUPFAM" id="SSF54913">
    <property type="entry name" value="GlnB-like"/>
    <property type="match status" value="1"/>
</dbReference>
<reference evidence="4 5" key="1">
    <citation type="submission" date="2021-04" db="EMBL/GenBank/DDBJ databases">
        <authorList>
            <person name="De Guttry C."/>
            <person name="Zahm M."/>
            <person name="Klopp C."/>
            <person name="Cabau C."/>
            <person name="Louis A."/>
            <person name="Berthelot C."/>
            <person name="Parey E."/>
            <person name="Roest Crollius H."/>
            <person name="Montfort J."/>
            <person name="Robinson-Rechavi M."/>
            <person name="Bucao C."/>
            <person name="Bouchez O."/>
            <person name="Gislard M."/>
            <person name="Lluch J."/>
            <person name="Milhes M."/>
            <person name="Lampietro C."/>
            <person name="Lopez Roques C."/>
            <person name="Donnadieu C."/>
            <person name="Braasch I."/>
            <person name="Desvignes T."/>
            <person name="Postlethwait J."/>
            <person name="Bobe J."/>
            <person name="Wedekind C."/>
            <person name="Guiguen Y."/>
        </authorList>
    </citation>
    <scope>NUCLEOTIDE SEQUENCE [LARGE SCALE GENOMIC DNA]</scope>
    <source>
        <strain evidence="4">Cs_M1</strain>
        <tissue evidence="4">Blood</tissue>
    </source>
</reference>
<keyword evidence="3" id="KW-1133">Transmembrane helix</keyword>
<dbReference type="InterPro" id="IPR004323">
    <property type="entry name" value="Ion_tolerance_CutA"/>
</dbReference>
<dbReference type="AlphaFoldDB" id="A0AAN8LP35"/>
<evidence type="ECO:0000313" key="5">
    <source>
        <dbReference type="Proteomes" id="UP001356427"/>
    </source>
</evidence>
<keyword evidence="5" id="KW-1185">Reference proteome</keyword>
<sequence>MLAAYSPLLQDKVPLFSTSLSPGPDSLNNSVRMTFVAGSKMDWLYPRCHREFLAQTLCRLGLFVICMGMVLTMSMYPMLRALGVQLHSAFMGSYVPGHHSVLLINCPNEQAAKDIGRALMERRMAACINILPRTYTMYYWKGEIQDATEILMFVKTRTSKIQRVTDFVKSVHPYETPEVLSFPVEDGSLPYMKWMDEAVPDD</sequence>
<evidence type="ECO:0000256" key="2">
    <source>
        <dbReference type="ARBA" id="ARBA00011233"/>
    </source>
</evidence>
<evidence type="ECO:0000313" key="4">
    <source>
        <dbReference type="EMBL" id="KAK6305071.1"/>
    </source>
</evidence>
<dbReference type="Proteomes" id="UP001356427">
    <property type="component" value="Unassembled WGS sequence"/>
</dbReference>
<evidence type="ECO:0000256" key="1">
    <source>
        <dbReference type="ARBA" id="ARBA00010169"/>
    </source>
</evidence>
<evidence type="ECO:0008006" key="6">
    <source>
        <dbReference type="Google" id="ProtNLM"/>
    </source>
</evidence>
<organism evidence="4 5">
    <name type="scientific">Coregonus suidteri</name>
    <dbReference type="NCBI Taxonomy" id="861788"/>
    <lineage>
        <taxon>Eukaryota</taxon>
        <taxon>Metazoa</taxon>
        <taxon>Chordata</taxon>
        <taxon>Craniata</taxon>
        <taxon>Vertebrata</taxon>
        <taxon>Euteleostomi</taxon>
        <taxon>Actinopterygii</taxon>
        <taxon>Neopterygii</taxon>
        <taxon>Teleostei</taxon>
        <taxon>Protacanthopterygii</taxon>
        <taxon>Salmoniformes</taxon>
        <taxon>Salmonidae</taxon>
        <taxon>Coregoninae</taxon>
        <taxon>Coregonus</taxon>
    </lineage>
</organism>
<name>A0AAN8LP35_9TELE</name>